<sequence length="65" mass="6815">MKLTVNGENQEVAADTLAALLAELDYEGGWLATALNGEVVPARERDGCALTDGDRIEILAPMKGG</sequence>
<dbReference type="RefSeq" id="WP_115730628.1">
    <property type="nucleotide sequence ID" value="NZ_BAAAVY010000010.1"/>
</dbReference>
<dbReference type="EMBL" id="UFSM01000001">
    <property type="protein sequence ID" value="SUU88264.1"/>
    <property type="molecule type" value="Genomic_DNA"/>
</dbReference>
<dbReference type="AlphaFoldDB" id="A0A380WJA6"/>
<dbReference type="InterPro" id="IPR003749">
    <property type="entry name" value="ThiS/MoaD-like"/>
</dbReference>
<dbReference type="PANTHER" id="PTHR34472:SF1">
    <property type="entry name" value="SULFUR CARRIER PROTEIN THIS"/>
    <property type="match status" value="1"/>
</dbReference>
<dbReference type="CDD" id="cd00565">
    <property type="entry name" value="Ubl_ThiS"/>
    <property type="match status" value="1"/>
</dbReference>
<organism evidence="1 2">
    <name type="scientific">Aminobacter aminovorans</name>
    <name type="common">Chelatobacter heintzii</name>
    <dbReference type="NCBI Taxonomy" id="83263"/>
    <lineage>
        <taxon>Bacteria</taxon>
        <taxon>Pseudomonadati</taxon>
        <taxon>Pseudomonadota</taxon>
        <taxon>Alphaproteobacteria</taxon>
        <taxon>Hyphomicrobiales</taxon>
        <taxon>Phyllobacteriaceae</taxon>
        <taxon>Aminobacter</taxon>
    </lineage>
</organism>
<accession>A0A380WJA6</accession>
<dbReference type="InterPro" id="IPR016155">
    <property type="entry name" value="Mopterin_synth/thiamin_S_b"/>
</dbReference>
<proteinExistence type="predicted"/>
<protein>
    <submittedName>
        <fullName evidence="1">Sulfur carrier protein ThiS</fullName>
    </submittedName>
</protein>
<dbReference type="Gene3D" id="3.10.20.30">
    <property type="match status" value="1"/>
</dbReference>
<dbReference type="Proteomes" id="UP000254701">
    <property type="component" value="Unassembled WGS sequence"/>
</dbReference>
<name>A0A380WJA6_AMIAI</name>
<dbReference type="PANTHER" id="PTHR34472">
    <property type="entry name" value="SULFUR CARRIER PROTEIN THIS"/>
    <property type="match status" value="1"/>
</dbReference>
<dbReference type="NCBIfam" id="TIGR01683">
    <property type="entry name" value="thiS"/>
    <property type="match status" value="1"/>
</dbReference>
<dbReference type="Pfam" id="PF02597">
    <property type="entry name" value="ThiS"/>
    <property type="match status" value="1"/>
</dbReference>
<dbReference type="InterPro" id="IPR010035">
    <property type="entry name" value="Thi_S"/>
</dbReference>
<dbReference type="InterPro" id="IPR012675">
    <property type="entry name" value="Beta-grasp_dom_sf"/>
</dbReference>
<evidence type="ECO:0000313" key="2">
    <source>
        <dbReference type="Proteomes" id="UP000254701"/>
    </source>
</evidence>
<gene>
    <name evidence="1" type="ORF">NCTC10684_01472</name>
</gene>
<dbReference type="SUPFAM" id="SSF54285">
    <property type="entry name" value="MoaD/ThiS"/>
    <property type="match status" value="1"/>
</dbReference>
<dbReference type="OrthoDB" id="197113at2"/>
<reference evidence="1 2" key="1">
    <citation type="submission" date="2018-06" db="EMBL/GenBank/DDBJ databases">
        <authorList>
            <consortium name="Pathogen Informatics"/>
            <person name="Doyle S."/>
        </authorList>
    </citation>
    <scope>NUCLEOTIDE SEQUENCE [LARGE SCALE GENOMIC DNA]</scope>
    <source>
        <strain evidence="1 2">NCTC10684</strain>
    </source>
</reference>
<evidence type="ECO:0000313" key="1">
    <source>
        <dbReference type="EMBL" id="SUU88264.1"/>
    </source>
</evidence>